<name>A0ABW4K8V5_9HYPH</name>
<dbReference type="RefSeq" id="WP_378799629.1">
    <property type="nucleotide sequence ID" value="NZ_JBHUER010000008.1"/>
</dbReference>
<protein>
    <recommendedName>
        <fullName evidence="4">DUF805 domain-containing protein</fullName>
    </recommendedName>
</protein>
<keyword evidence="3" id="KW-1185">Reference proteome</keyword>
<organism evidence="2 3">
    <name type="scientific">Methylopila henanensis</name>
    <dbReference type="NCBI Taxonomy" id="873516"/>
    <lineage>
        <taxon>Bacteria</taxon>
        <taxon>Pseudomonadati</taxon>
        <taxon>Pseudomonadota</taxon>
        <taxon>Alphaproteobacteria</taxon>
        <taxon>Hyphomicrobiales</taxon>
        <taxon>Methylopilaceae</taxon>
        <taxon>Methylopila</taxon>
    </lineage>
</organism>
<evidence type="ECO:0008006" key="4">
    <source>
        <dbReference type="Google" id="ProtNLM"/>
    </source>
</evidence>
<sequence length="178" mass="19286">MSESSLTSTSTNGFTLLGKDIWGRTCSPMRHVTFWVYLLLGVVLCSGLGVWFEVIRYAYGTNEAKPDAILVALLTFFPALVGSSSLQMVFGSEAKGLRAFALLLVVVFALAASWLAFGRPTDFSVAMRWALFFSVVAIWIWWIANGADPSFRDTVPVNAPIGGDPSVPLSGSLDGFKH</sequence>
<reference evidence="3" key="1">
    <citation type="journal article" date="2019" name="Int. J. Syst. Evol. Microbiol.">
        <title>The Global Catalogue of Microorganisms (GCM) 10K type strain sequencing project: providing services to taxonomists for standard genome sequencing and annotation.</title>
        <authorList>
            <consortium name="The Broad Institute Genomics Platform"/>
            <consortium name="The Broad Institute Genome Sequencing Center for Infectious Disease"/>
            <person name="Wu L."/>
            <person name="Ma J."/>
        </authorList>
    </citation>
    <scope>NUCLEOTIDE SEQUENCE [LARGE SCALE GENOMIC DNA]</scope>
    <source>
        <strain evidence="3">KCTC 23707</strain>
    </source>
</reference>
<feature type="transmembrane region" description="Helical" evidence="1">
    <location>
        <begin position="34"/>
        <end position="55"/>
    </location>
</feature>
<evidence type="ECO:0000313" key="2">
    <source>
        <dbReference type="EMBL" id="MFD1703521.1"/>
    </source>
</evidence>
<proteinExistence type="predicted"/>
<comment type="caution">
    <text evidence="2">The sequence shown here is derived from an EMBL/GenBank/DDBJ whole genome shotgun (WGS) entry which is preliminary data.</text>
</comment>
<evidence type="ECO:0000256" key="1">
    <source>
        <dbReference type="SAM" id="Phobius"/>
    </source>
</evidence>
<feature type="transmembrane region" description="Helical" evidence="1">
    <location>
        <begin position="96"/>
        <end position="118"/>
    </location>
</feature>
<accession>A0ABW4K8V5</accession>
<dbReference type="Proteomes" id="UP001597308">
    <property type="component" value="Unassembled WGS sequence"/>
</dbReference>
<evidence type="ECO:0000313" key="3">
    <source>
        <dbReference type="Proteomes" id="UP001597308"/>
    </source>
</evidence>
<keyword evidence="1" id="KW-0812">Transmembrane</keyword>
<keyword evidence="1" id="KW-0472">Membrane</keyword>
<gene>
    <name evidence="2" type="ORF">ACFSCV_10950</name>
</gene>
<dbReference type="EMBL" id="JBHUER010000008">
    <property type="protein sequence ID" value="MFD1703521.1"/>
    <property type="molecule type" value="Genomic_DNA"/>
</dbReference>
<keyword evidence="1" id="KW-1133">Transmembrane helix</keyword>
<feature type="transmembrane region" description="Helical" evidence="1">
    <location>
        <begin position="125"/>
        <end position="144"/>
    </location>
</feature>
<feature type="transmembrane region" description="Helical" evidence="1">
    <location>
        <begin position="67"/>
        <end position="90"/>
    </location>
</feature>